<dbReference type="CDD" id="cd02440">
    <property type="entry name" value="AdoMet_MTases"/>
    <property type="match status" value="1"/>
</dbReference>
<protein>
    <submittedName>
        <fullName evidence="2">Class I SAM-dependent methyltransferase</fullName>
    </submittedName>
</protein>
<dbReference type="AlphaFoldDB" id="A0A4V3A5Z3"/>
<dbReference type="GO" id="GO:0008757">
    <property type="term" value="F:S-adenosylmethionine-dependent methyltransferase activity"/>
    <property type="evidence" value="ECO:0007669"/>
    <property type="project" value="InterPro"/>
</dbReference>
<reference evidence="2 3" key="1">
    <citation type="journal article" date="2019" name="Sci. Rep.">
        <title>Extended insight into the Mycobacterium chelonae-abscessus complex through whole genome sequencing of Mycobacterium salmoniphilum outbreak and Mycobacterium salmoniphilum-like strains.</title>
        <authorList>
            <person name="Behra P.R.K."/>
            <person name="Das S."/>
            <person name="Pettersson B.M.F."/>
            <person name="Shirreff L."/>
            <person name="DuCote T."/>
            <person name="Jacobsson K.G."/>
            <person name="Ennis D.G."/>
            <person name="Kirsebom L.A."/>
        </authorList>
    </citation>
    <scope>NUCLEOTIDE SEQUENCE [LARGE SCALE GENOMIC DNA]</scope>
    <source>
        <strain evidence="2 3">DSM 45524</strain>
    </source>
</reference>
<feature type="domain" description="Methyltransferase type 11" evidence="1">
    <location>
        <begin position="173"/>
        <end position="221"/>
    </location>
</feature>
<dbReference type="InterPro" id="IPR013216">
    <property type="entry name" value="Methyltransf_11"/>
</dbReference>
<dbReference type="Proteomes" id="UP000295627">
    <property type="component" value="Unassembled WGS sequence"/>
</dbReference>
<evidence type="ECO:0000259" key="1">
    <source>
        <dbReference type="Pfam" id="PF08241"/>
    </source>
</evidence>
<comment type="caution">
    <text evidence="2">The sequence shown here is derived from an EMBL/GenBank/DDBJ whole genome shotgun (WGS) entry which is preliminary data.</text>
</comment>
<name>A0A4V3A5Z3_9MYCO</name>
<dbReference type="InterPro" id="IPR029063">
    <property type="entry name" value="SAM-dependent_MTases_sf"/>
</dbReference>
<proteinExistence type="predicted"/>
<dbReference type="Pfam" id="PF08241">
    <property type="entry name" value="Methyltransf_11"/>
    <property type="match status" value="1"/>
</dbReference>
<evidence type="ECO:0000313" key="2">
    <source>
        <dbReference type="EMBL" id="TDH20368.1"/>
    </source>
</evidence>
<dbReference type="EMBL" id="RXLR01000017">
    <property type="protein sequence ID" value="TDH20368.1"/>
    <property type="molecule type" value="Genomic_DNA"/>
</dbReference>
<evidence type="ECO:0000313" key="3">
    <source>
        <dbReference type="Proteomes" id="UP000295627"/>
    </source>
</evidence>
<dbReference type="SUPFAM" id="SSF53335">
    <property type="entry name" value="S-adenosyl-L-methionine-dependent methyltransferases"/>
    <property type="match status" value="1"/>
</dbReference>
<gene>
    <name evidence="2" type="ORF">EJ571_16435</name>
</gene>
<accession>A0A4V3A5Z3</accession>
<dbReference type="GO" id="GO:0032259">
    <property type="term" value="P:methylation"/>
    <property type="evidence" value="ECO:0007669"/>
    <property type="project" value="UniProtKB-KW"/>
</dbReference>
<keyword evidence="2" id="KW-0808">Transferase</keyword>
<dbReference type="Gene3D" id="3.40.50.150">
    <property type="entry name" value="Vaccinia Virus protein VP39"/>
    <property type="match status" value="1"/>
</dbReference>
<keyword evidence="2" id="KW-0489">Methyltransferase</keyword>
<organism evidence="2 3">
    <name type="scientific">Mycobacteroides franklinii</name>
    <dbReference type="NCBI Taxonomy" id="948102"/>
    <lineage>
        <taxon>Bacteria</taxon>
        <taxon>Bacillati</taxon>
        <taxon>Actinomycetota</taxon>
        <taxon>Actinomycetes</taxon>
        <taxon>Mycobacteriales</taxon>
        <taxon>Mycobacteriaceae</taxon>
        <taxon>Mycobacteroides</taxon>
    </lineage>
</organism>
<sequence length="342" mass="37191">MACRQLYRRAATDFHAYSCAVLSLETMVNQNLFICPRCGASIDSAENVWRCASSACELHTASFPVVGGLPALVDFTRSVLNADRLQAVDGASALKRAGLFQVAQRLVHPDNTVAPTAVARMLQALRADQSAHGRRPRVLVIGGGTVGGGLEALYADEAIDLIAFDVYVSPVVQFVGDGHAIPLADGSMDGVIVQAVLEHVVEPPQVAQEIHRVLRSGGIVYADTPFLQQVHEGPYDFTRFTDSGHRYLFRSFERIDSGAVAGAGTALRWSIDYFVRALTRSVRLGRVASLVFFWLSYIDRILDPGHSLDGASSVFFLGRKAPESISESELIDYYRGGMRKTS</sequence>